<dbReference type="RefSeq" id="WP_369753355.1">
    <property type="nucleotide sequence ID" value="NZ_CP165625.1"/>
</dbReference>
<evidence type="ECO:0000256" key="8">
    <source>
        <dbReference type="ARBA" id="ARBA00023012"/>
    </source>
</evidence>
<dbReference type="PANTHER" id="PTHR24421">
    <property type="entry name" value="NITRATE/NITRITE SENSOR PROTEIN NARX-RELATED"/>
    <property type="match status" value="1"/>
</dbReference>
<keyword evidence="9" id="KW-0472">Membrane</keyword>
<name>A0AB39W6T3_9FLAO</name>
<dbReference type="SUPFAM" id="SSF55874">
    <property type="entry name" value="ATPase domain of HSP90 chaperone/DNA topoisomerase II/histidine kinase"/>
    <property type="match status" value="1"/>
</dbReference>
<accession>A0AB39W6T3</accession>
<dbReference type="EC" id="2.7.13.3" evidence="2"/>
<keyword evidence="9" id="KW-0812">Transmembrane</keyword>
<evidence type="ECO:0000256" key="5">
    <source>
        <dbReference type="ARBA" id="ARBA00022741"/>
    </source>
</evidence>
<keyword evidence="9" id="KW-1133">Transmembrane helix</keyword>
<dbReference type="PROSITE" id="PS50109">
    <property type="entry name" value="HIS_KIN"/>
    <property type="match status" value="1"/>
</dbReference>
<dbReference type="GO" id="GO:0016020">
    <property type="term" value="C:membrane"/>
    <property type="evidence" value="ECO:0007669"/>
    <property type="project" value="InterPro"/>
</dbReference>
<gene>
    <name evidence="11" type="ORF">AB3G34_02485</name>
</gene>
<dbReference type="Pfam" id="PF02518">
    <property type="entry name" value="HATPase_c"/>
    <property type="match status" value="1"/>
</dbReference>
<dbReference type="GO" id="GO:0005524">
    <property type="term" value="F:ATP binding"/>
    <property type="evidence" value="ECO:0007669"/>
    <property type="project" value="UniProtKB-KW"/>
</dbReference>
<evidence type="ECO:0000259" key="10">
    <source>
        <dbReference type="PROSITE" id="PS50109"/>
    </source>
</evidence>
<protein>
    <recommendedName>
        <fullName evidence="2">histidine kinase</fullName>
        <ecNumber evidence="2">2.7.13.3</ecNumber>
    </recommendedName>
</protein>
<evidence type="ECO:0000256" key="2">
    <source>
        <dbReference type="ARBA" id="ARBA00012438"/>
    </source>
</evidence>
<keyword evidence="3" id="KW-0597">Phosphoprotein</keyword>
<dbReference type="InterPro" id="IPR036890">
    <property type="entry name" value="HATPase_C_sf"/>
</dbReference>
<dbReference type="InterPro" id="IPR005467">
    <property type="entry name" value="His_kinase_dom"/>
</dbReference>
<evidence type="ECO:0000256" key="3">
    <source>
        <dbReference type="ARBA" id="ARBA00022553"/>
    </source>
</evidence>
<dbReference type="Pfam" id="PF07730">
    <property type="entry name" value="HisKA_3"/>
    <property type="match status" value="1"/>
</dbReference>
<reference evidence="11" key="1">
    <citation type="submission" date="2024-07" db="EMBL/GenBank/DDBJ databases">
        <authorList>
            <person name="Biller S.J."/>
        </authorList>
    </citation>
    <scope>NUCLEOTIDE SEQUENCE</scope>
    <source>
        <strain evidence="11">WC2409</strain>
    </source>
</reference>
<dbReference type="GO" id="GO:0000155">
    <property type="term" value="F:phosphorelay sensor kinase activity"/>
    <property type="evidence" value="ECO:0007669"/>
    <property type="project" value="InterPro"/>
</dbReference>
<keyword evidence="6 11" id="KW-0418">Kinase</keyword>
<keyword evidence="7" id="KW-0067">ATP-binding</keyword>
<dbReference type="InterPro" id="IPR050482">
    <property type="entry name" value="Sensor_HK_TwoCompSys"/>
</dbReference>
<keyword evidence="5" id="KW-0547">Nucleotide-binding</keyword>
<evidence type="ECO:0000256" key="9">
    <source>
        <dbReference type="SAM" id="Phobius"/>
    </source>
</evidence>
<keyword evidence="4" id="KW-0808">Transferase</keyword>
<evidence type="ECO:0000256" key="1">
    <source>
        <dbReference type="ARBA" id="ARBA00000085"/>
    </source>
</evidence>
<comment type="catalytic activity">
    <reaction evidence="1">
        <text>ATP + protein L-histidine = ADP + protein N-phospho-L-histidine.</text>
        <dbReference type="EC" id="2.7.13.3"/>
    </reaction>
</comment>
<organism evidence="11">
    <name type="scientific">Flavobacterium sp. WC2409</name>
    <dbReference type="NCBI Taxonomy" id="3234139"/>
    <lineage>
        <taxon>Bacteria</taxon>
        <taxon>Pseudomonadati</taxon>
        <taxon>Bacteroidota</taxon>
        <taxon>Flavobacteriia</taxon>
        <taxon>Flavobacteriales</taxon>
        <taxon>Flavobacteriaceae</taxon>
        <taxon>Flavobacterium</taxon>
    </lineage>
</organism>
<evidence type="ECO:0000256" key="4">
    <source>
        <dbReference type="ARBA" id="ARBA00022679"/>
    </source>
</evidence>
<sequence>MKTSPVYEKEIVSIILYTSIFFIILALVLILFFYYSRKKIIQKEIEKKDLEIQHQRDQLRAVIITQEEERKRIAQDLHDDISSKLNIVSLNSHLLKTPNLTVDESEEITANIINLTAKALENTRRIAHDLLPPVLDKFGLHAGIEELCSEFNSSKHVQVNYVNEVLFDMSDNDKHLHVFRILQELMNNSLRHGKATIIDILFEEKNGKIICCYSDNGLGFEMKDKKNQSGLGMKNIQSRIDFLNGTIIIDSAINKGVKVVVNF</sequence>
<dbReference type="InterPro" id="IPR003594">
    <property type="entry name" value="HATPase_dom"/>
</dbReference>
<dbReference type="Gene3D" id="3.30.565.10">
    <property type="entry name" value="Histidine kinase-like ATPase, C-terminal domain"/>
    <property type="match status" value="1"/>
</dbReference>
<dbReference type="CDD" id="cd16917">
    <property type="entry name" value="HATPase_UhpB-NarQ-NarX-like"/>
    <property type="match status" value="1"/>
</dbReference>
<evidence type="ECO:0000256" key="6">
    <source>
        <dbReference type="ARBA" id="ARBA00022777"/>
    </source>
</evidence>
<dbReference type="Gene3D" id="1.20.5.1930">
    <property type="match status" value="1"/>
</dbReference>
<dbReference type="GO" id="GO:0046983">
    <property type="term" value="F:protein dimerization activity"/>
    <property type="evidence" value="ECO:0007669"/>
    <property type="project" value="InterPro"/>
</dbReference>
<feature type="domain" description="Histidine kinase" evidence="10">
    <location>
        <begin position="76"/>
        <end position="263"/>
    </location>
</feature>
<dbReference type="AlphaFoldDB" id="A0AB39W6T3"/>
<evidence type="ECO:0000313" key="11">
    <source>
        <dbReference type="EMBL" id="XDU95997.1"/>
    </source>
</evidence>
<evidence type="ECO:0000256" key="7">
    <source>
        <dbReference type="ARBA" id="ARBA00022840"/>
    </source>
</evidence>
<keyword evidence="8" id="KW-0902">Two-component regulatory system</keyword>
<proteinExistence type="predicted"/>
<dbReference type="EMBL" id="CP165625">
    <property type="protein sequence ID" value="XDU95997.1"/>
    <property type="molecule type" value="Genomic_DNA"/>
</dbReference>
<dbReference type="PANTHER" id="PTHR24421:SF10">
    <property type="entry name" value="NITRATE_NITRITE SENSOR PROTEIN NARQ"/>
    <property type="match status" value="1"/>
</dbReference>
<dbReference type="InterPro" id="IPR011712">
    <property type="entry name" value="Sig_transdc_His_kin_sub3_dim/P"/>
</dbReference>
<feature type="transmembrane region" description="Helical" evidence="9">
    <location>
        <begin position="12"/>
        <end position="35"/>
    </location>
</feature>